<dbReference type="AlphaFoldDB" id="A0A1N7GYH0"/>
<evidence type="ECO:0008006" key="3">
    <source>
        <dbReference type="Google" id="ProtNLM"/>
    </source>
</evidence>
<dbReference type="OrthoDB" id="5242819at2"/>
<dbReference type="STRING" id="1344003.SAMN05445060_3284"/>
<dbReference type="InterPro" id="IPR011330">
    <property type="entry name" value="Glyco_hydro/deAcase_b/a-brl"/>
</dbReference>
<name>A0A1N7GYH0_9NOCA</name>
<evidence type="ECO:0000313" key="2">
    <source>
        <dbReference type="Proteomes" id="UP000186218"/>
    </source>
</evidence>
<accession>A0A1N7GYH0</accession>
<evidence type="ECO:0000313" key="1">
    <source>
        <dbReference type="EMBL" id="SIS17570.1"/>
    </source>
</evidence>
<keyword evidence="2" id="KW-1185">Reference proteome</keyword>
<sequence>MTSQLLVSVSGIRDTTRDAAVSFAASMDKRDVPLSLLVSPRLKHGYRLADDATTVAWLRERRSGTDAIVLHGYDQAPTKRRRAEFAVIGEHEARLRLTAADRVLETTGLRTRIFAAPRWSASPGAIAALPQAGFRVNLGFTGIDDLRSGDHVRGRVLGIGDGFPDERWWCRVLTRSVARTARRGGVVRLSIAAKHLETPMARHTLLDCIDLARHHGLQPVTYRRRENATGGRDTSAA</sequence>
<dbReference type="Gene3D" id="3.20.20.370">
    <property type="entry name" value="Glycoside hydrolase/deacetylase"/>
    <property type="match status" value="1"/>
</dbReference>
<dbReference type="Proteomes" id="UP000186218">
    <property type="component" value="Unassembled WGS sequence"/>
</dbReference>
<dbReference type="Pfam" id="PF10096">
    <property type="entry name" value="DUF2334"/>
    <property type="match status" value="1"/>
</dbReference>
<dbReference type="InterPro" id="IPR018763">
    <property type="entry name" value="DUF2334"/>
</dbReference>
<reference evidence="1 2" key="1">
    <citation type="submission" date="2017-01" db="EMBL/GenBank/DDBJ databases">
        <authorList>
            <person name="Mah S.A."/>
            <person name="Swanson W.J."/>
            <person name="Moy G.W."/>
            <person name="Vacquier V.D."/>
        </authorList>
    </citation>
    <scope>NUCLEOTIDE SEQUENCE [LARGE SCALE GENOMIC DNA]</scope>
    <source>
        <strain evidence="1 2">CPCC 203464</strain>
    </source>
</reference>
<proteinExistence type="predicted"/>
<dbReference type="RefSeq" id="WP_076481583.1">
    <property type="nucleotide sequence ID" value="NZ_FTNT01000010.1"/>
</dbReference>
<gene>
    <name evidence="1" type="ORF">SAMN05445060_3284</name>
</gene>
<dbReference type="EMBL" id="FTNT01000010">
    <property type="protein sequence ID" value="SIS17570.1"/>
    <property type="molecule type" value="Genomic_DNA"/>
</dbReference>
<organism evidence="1 2">
    <name type="scientific">Williamsia sterculiae</name>
    <dbReference type="NCBI Taxonomy" id="1344003"/>
    <lineage>
        <taxon>Bacteria</taxon>
        <taxon>Bacillati</taxon>
        <taxon>Actinomycetota</taxon>
        <taxon>Actinomycetes</taxon>
        <taxon>Mycobacteriales</taxon>
        <taxon>Nocardiaceae</taxon>
        <taxon>Williamsia</taxon>
    </lineage>
</organism>
<dbReference type="SUPFAM" id="SSF88713">
    <property type="entry name" value="Glycoside hydrolase/deacetylase"/>
    <property type="match status" value="1"/>
</dbReference>
<protein>
    <recommendedName>
        <fullName evidence="3">Deacetylase</fullName>
    </recommendedName>
</protein>
<dbReference type="GO" id="GO:0005975">
    <property type="term" value="P:carbohydrate metabolic process"/>
    <property type="evidence" value="ECO:0007669"/>
    <property type="project" value="InterPro"/>
</dbReference>